<protein>
    <submittedName>
        <fullName evidence="2">HGD</fullName>
    </submittedName>
</protein>
<name>A0A0A9D460_ARUDO</name>
<evidence type="ECO:0000256" key="1">
    <source>
        <dbReference type="SAM" id="Phobius"/>
    </source>
</evidence>
<organism evidence="2">
    <name type="scientific">Arundo donax</name>
    <name type="common">Giant reed</name>
    <name type="synonym">Donax arundinaceus</name>
    <dbReference type="NCBI Taxonomy" id="35708"/>
    <lineage>
        <taxon>Eukaryota</taxon>
        <taxon>Viridiplantae</taxon>
        <taxon>Streptophyta</taxon>
        <taxon>Embryophyta</taxon>
        <taxon>Tracheophyta</taxon>
        <taxon>Spermatophyta</taxon>
        <taxon>Magnoliopsida</taxon>
        <taxon>Liliopsida</taxon>
        <taxon>Poales</taxon>
        <taxon>Poaceae</taxon>
        <taxon>PACMAD clade</taxon>
        <taxon>Arundinoideae</taxon>
        <taxon>Arundineae</taxon>
        <taxon>Arundo</taxon>
    </lineage>
</organism>
<sequence length="50" mass="5568">MVLHVAMFLRFLVPISSSLILAQLVLMVWLHRGISSPPRHGLSKNTALDT</sequence>
<keyword evidence="1" id="KW-0812">Transmembrane</keyword>
<reference evidence="2" key="1">
    <citation type="submission" date="2014-09" db="EMBL/GenBank/DDBJ databases">
        <authorList>
            <person name="Magalhaes I.L.F."/>
            <person name="Oliveira U."/>
            <person name="Santos F.R."/>
            <person name="Vidigal T.H.D.A."/>
            <person name="Brescovit A.D."/>
            <person name="Santos A.J."/>
        </authorList>
    </citation>
    <scope>NUCLEOTIDE SEQUENCE</scope>
    <source>
        <tissue evidence="2">Shoot tissue taken approximately 20 cm above the soil surface</tissue>
    </source>
</reference>
<dbReference type="AlphaFoldDB" id="A0A0A9D460"/>
<reference evidence="2" key="2">
    <citation type="journal article" date="2015" name="Data Brief">
        <title>Shoot transcriptome of the giant reed, Arundo donax.</title>
        <authorList>
            <person name="Barrero R.A."/>
            <person name="Guerrero F.D."/>
            <person name="Moolhuijzen P."/>
            <person name="Goolsby J.A."/>
            <person name="Tidwell J."/>
            <person name="Bellgard S.E."/>
            <person name="Bellgard M.I."/>
        </authorList>
    </citation>
    <scope>NUCLEOTIDE SEQUENCE</scope>
    <source>
        <tissue evidence="2">Shoot tissue taken approximately 20 cm above the soil surface</tissue>
    </source>
</reference>
<accession>A0A0A9D460</accession>
<feature type="transmembrane region" description="Helical" evidence="1">
    <location>
        <begin position="6"/>
        <end position="30"/>
    </location>
</feature>
<keyword evidence="1" id="KW-0472">Membrane</keyword>
<evidence type="ECO:0000313" key="2">
    <source>
        <dbReference type="EMBL" id="JAD78522.1"/>
    </source>
</evidence>
<proteinExistence type="predicted"/>
<keyword evidence="1" id="KW-1133">Transmembrane helix</keyword>
<dbReference type="EMBL" id="GBRH01219373">
    <property type="protein sequence ID" value="JAD78522.1"/>
    <property type="molecule type" value="Transcribed_RNA"/>
</dbReference>